<dbReference type="Proteomes" id="UP001156881">
    <property type="component" value="Unassembled WGS sequence"/>
</dbReference>
<dbReference type="AlphaFoldDB" id="A0A7W6AIL0"/>
<reference evidence="1" key="4">
    <citation type="submission" date="2023-01" db="EMBL/GenBank/DDBJ databases">
        <title>Draft genome sequence of Methylobacterium brachythecii strain NBRC 107710.</title>
        <authorList>
            <person name="Sun Q."/>
            <person name="Mori K."/>
        </authorList>
    </citation>
    <scope>NUCLEOTIDE SEQUENCE</scope>
    <source>
        <strain evidence="1">NBRC 107710</strain>
    </source>
</reference>
<evidence type="ECO:0000313" key="3">
    <source>
        <dbReference type="Proteomes" id="UP000517759"/>
    </source>
</evidence>
<dbReference type="Proteomes" id="UP000517759">
    <property type="component" value="Unassembled WGS sequence"/>
</dbReference>
<dbReference type="EMBL" id="BSPG01000012">
    <property type="protein sequence ID" value="GLS44466.1"/>
    <property type="molecule type" value="Genomic_DNA"/>
</dbReference>
<proteinExistence type="predicted"/>
<evidence type="ECO:0000313" key="2">
    <source>
        <dbReference type="EMBL" id="MBB3902070.1"/>
    </source>
</evidence>
<gene>
    <name evidence="1" type="ORF">GCM10007884_24540</name>
    <name evidence="2" type="ORF">GGR33_001565</name>
</gene>
<evidence type="ECO:0000313" key="1">
    <source>
        <dbReference type="EMBL" id="GLS44466.1"/>
    </source>
</evidence>
<name>A0A7W6AIL0_9HYPH</name>
<protein>
    <submittedName>
        <fullName evidence="2">Uncharacterized protein</fullName>
    </submittedName>
</protein>
<dbReference type="RefSeq" id="WP_183503664.1">
    <property type="nucleotide sequence ID" value="NZ_BSPG01000012.1"/>
</dbReference>
<evidence type="ECO:0000313" key="4">
    <source>
        <dbReference type="Proteomes" id="UP001156881"/>
    </source>
</evidence>
<dbReference type="EMBL" id="JACIDN010000003">
    <property type="protein sequence ID" value="MBB3902070.1"/>
    <property type="molecule type" value="Genomic_DNA"/>
</dbReference>
<reference evidence="2 3" key="3">
    <citation type="submission" date="2020-08" db="EMBL/GenBank/DDBJ databases">
        <title>Genomic Encyclopedia of Type Strains, Phase IV (KMG-IV): sequencing the most valuable type-strain genomes for metagenomic binning, comparative biology and taxonomic classification.</title>
        <authorList>
            <person name="Goeker M."/>
        </authorList>
    </citation>
    <scope>NUCLEOTIDE SEQUENCE [LARGE SCALE GENOMIC DNA]</scope>
    <source>
        <strain evidence="2 3">DSM 24105</strain>
    </source>
</reference>
<reference evidence="4" key="2">
    <citation type="journal article" date="2019" name="Int. J. Syst. Evol. Microbiol.">
        <title>The Global Catalogue of Microorganisms (GCM) 10K type strain sequencing project: providing services to taxonomists for standard genome sequencing and annotation.</title>
        <authorList>
            <consortium name="The Broad Institute Genomics Platform"/>
            <consortium name="The Broad Institute Genome Sequencing Center for Infectious Disease"/>
            <person name="Wu L."/>
            <person name="Ma J."/>
        </authorList>
    </citation>
    <scope>NUCLEOTIDE SEQUENCE [LARGE SCALE GENOMIC DNA]</scope>
    <source>
        <strain evidence="4">NBRC 107710</strain>
    </source>
</reference>
<organism evidence="2 3">
    <name type="scientific">Methylobacterium brachythecii</name>
    <dbReference type="NCBI Taxonomy" id="1176177"/>
    <lineage>
        <taxon>Bacteria</taxon>
        <taxon>Pseudomonadati</taxon>
        <taxon>Pseudomonadota</taxon>
        <taxon>Alphaproteobacteria</taxon>
        <taxon>Hyphomicrobiales</taxon>
        <taxon>Methylobacteriaceae</taxon>
        <taxon>Methylobacterium</taxon>
    </lineage>
</organism>
<sequence>MEKLEVLLARLKARQRELIMEAAELNIIPAAPTLRQIAELQNAIAAVLAVAAEEQ</sequence>
<comment type="caution">
    <text evidence="2">The sequence shown here is derived from an EMBL/GenBank/DDBJ whole genome shotgun (WGS) entry which is preliminary data.</text>
</comment>
<reference evidence="1" key="1">
    <citation type="journal article" date="2014" name="Int. J. Syst. Evol. Microbiol.">
        <title>Complete genome of a new Firmicutes species belonging to the dominant human colonic microbiota ('Ruminococcus bicirculans') reveals two chromosomes and a selective capacity to utilize plant glucans.</title>
        <authorList>
            <consortium name="NISC Comparative Sequencing Program"/>
            <person name="Wegmann U."/>
            <person name="Louis P."/>
            <person name="Goesmann A."/>
            <person name="Henrissat B."/>
            <person name="Duncan S.H."/>
            <person name="Flint H.J."/>
        </authorList>
    </citation>
    <scope>NUCLEOTIDE SEQUENCE</scope>
    <source>
        <strain evidence="1">NBRC 107710</strain>
    </source>
</reference>
<accession>A0A7W6AIL0</accession>
<keyword evidence="4" id="KW-1185">Reference proteome</keyword>